<dbReference type="Pfam" id="PF08668">
    <property type="entry name" value="HDOD"/>
    <property type="match status" value="1"/>
</dbReference>
<dbReference type="InterPro" id="IPR001789">
    <property type="entry name" value="Sig_transdc_resp-reg_receiver"/>
</dbReference>
<dbReference type="PROSITE" id="PS51833">
    <property type="entry name" value="HDOD"/>
    <property type="match status" value="1"/>
</dbReference>
<evidence type="ECO:0000313" key="7">
    <source>
        <dbReference type="EMBL" id="RCS59864.1"/>
    </source>
</evidence>
<dbReference type="CDD" id="cd01949">
    <property type="entry name" value="GGDEF"/>
    <property type="match status" value="1"/>
</dbReference>
<dbReference type="InterPro" id="IPR050469">
    <property type="entry name" value="Diguanylate_Cyclase"/>
</dbReference>
<dbReference type="EMBL" id="QPGB01000001">
    <property type="protein sequence ID" value="RCS59864.1"/>
    <property type="molecule type" value="Genomic_DNA"/>
</dbReference>
<feature type="modified residue" description="4-aspartylphosphate" evidence="3">
    <location>
        <position position="410"/>
    </location>
</feature>
<dbReference type="SMART" id="SM00267">
    <property type="entry name" value="GGDEF"/>
    <property type="match status" value="1"/>
</dbReference>
<dbReference type="Pfam" id="PF00072">
    <property type="entry name" value="Response_reg"/>
    <property type="match status" value="1"/>
</dbReference>
<evidence type="ECO:0000256" key="2">
    <source>
        <dbReference type="ARBA" id="ARBA00034247"/>
    </source>
</evidence>
<dbReference type="InterPro" id="IPR043128">
    <property type="entry name" value="Rev_trsase/Diguanyl_cyclase"/>
</dbReference>
<organism evidence="7 8">
    <name type="scientific">Parvibium lacunae</name>
    <dbReference type="NCBI Taxonomy" id="1888893"/>
    <lineage>
        <taxon>Bacteria</taxon>
        <taxon>Pseudomonadati</taxon>
        <taxon>Pseudomonadota</taxon>
        <taxon>Betaproteobacteria</taxon>
        <taxon>Burkholderiales</taxon>
        <taxon>Alcaligenaceae</taxon>
        <taxon>Parvibium</taxon>
    </lineage>
</organism>
<dbReference type="SUPFAM" id="SSF55073">
    <property type="entry name" value="Nucleotide cyclase"/>
    <property type="match status" value="1"/>
</dbReference>
<comment type="catalytic activity">
    <reaction evidence="2">
        <text>2 GTP = 3',3'-c-di-GMP + 2 diphosphate</text>
        <dbReference type="Rhea" id="RHEA:24898"/>
        <dbReference type="ChEBI" id="CHEBI:33019"/>
        <dbReference type="ChEBI" id="CHEBI:37565"/>
        <dbReference type="ChEBI" id="CHEBI:58805"/>
        <dbReference type="EC" id="2.7.7.65"/>
    </reaction>
</comment>
<dbReference type="Pfam" id="PF00990">
    <property type="entry name" value="GGDEF"/>
    <property type="match status" value="1"/>
</dbReference>
<evidence type="ECO:0000259" key="6">
    <source>
        <dbReference type="PROSITE" id="PS51833"/>
    </source>
</evidence>
<comment type="caution">
    <text evidence="7">The sequence shown here is derived from an EMBL/GenBank/DDBJ whole genome shotgun (WGS) entry which is preliminary data.</text>
</comment>
<dbReference type="InterPro" id="IPR013976">
    <property type="entry name" value="HDOD"/>
</dbReference>
<dbReference type="SUPFAM" id="SSF109604">
    <property type="entry name" value="HD-domain/PDEase-like"/>
    <property type="match status" value="1"/>
</dbReference>
<protein>
    <recommendedName>
        <fullName evidence="1">diguanylate cyclase</fullName>
        <ecNumber evidence="1">2.7.7.65</ecNumber>
    </recommendedName>
</protein>
<accession>A0A368L8D3</accession>
<sequence length="670" mass="73857">MRCAGPIIWAVRTDFIVMTYSHTSTPSRGSSERLQTLRATGRLPSPKGVALELVRISQNEETTPNQIAQLVKCDPALAGRILKAANSPVLGSRRPVVSISEAVMLLGMAVVRQLALSFSLVEDYKVGKCPAFHYEEFWQTSLLTGIAGQMIAQRMRIVIPEEAFVCGLLGEVGRLALATIYPDEYTDILERCEPNQWGALKQQEQAAFATDFIELTAMMLQDWGLPSPLIMAVKAHFDPVESNLDEGGRTRQMANALSLARQLATIALLEPVQRRPYLNTLLFQAAKVGIDAESLAFLADEIVKGWKEWGAVLDIPTTEPGKLIDLSLPAYPAPGATNTPNSAPSIPIGDGGNEQPRDVLRVLIVDDDPSILLLLKKMMQNAGHEVITAQDGEEALMRALEFRPELVIADWVMPKMDGLQLVRALRETEMGQGIYILLLTSFGQDEKLVEAFDAGVDDYVTKPFVPRILAARLHAGERFIHQQRALSHDVEEIRKFATELAVNNRKLQQAVMTDPLTGLPNRRYAMDRLEQEVAAARRRQGGVAIMIVDIDHFKKVNDQFGHDAGDAVLRHVSGLLRAKARLQDAICRLGGEEFLVVCPDSALQDVHRAGERLRAVVESSPFMLGDRKLWLTISVGIACLGDQMQSAELIKAADIAVYRAKEQGRNRVCG</sequence>
<evidence type="ECO:0000256" key="1">
    <source>
        <dbReference type="ARBA" id="ARBA00012528"/>
    </source>
</evidence>
<dbReference type="Gene3D" id="3.30.70.270">
    <property type="match status" value="1"/>
</dbReference>
<dbReference type="Gene3D" id="3.40.50.2300">
    <property type="match status" value="1"/>
</dbReference>
<dbReference type="InterPro" id="IPR011006">
    <property type="entry name" value="CheY-like_superfamily"/>
</dbReference>
<dbReference type="AlphaFoldDB" id="A0A368L8D3"/>
<dbReference type="PROSITE" id="PS50110">
    <property type="entry name" value="RESPONSE_REGULATORY"/>
    <property type="match status" value="1"/>
</dbReference>
<dbReference type="GO" id="GO:0052621">
    <property type="term" value="F:diguanylate cyclase activity"/>
    <property type="evidence" value="ECO:0007669"/>
    <property type="project" value="UniProtKB-EC"/>
</dbReference>
<feature type="domain" description="GGDEF" evidence="5">
    <location>
        <begin position="541"/>
        <end position="670"/>
    </location>
</feature>
<dbReference type="GO" id="GO:0000160">
    <property type="term" value="P:phosphorelay signal transduction system"/>
    <property type="evidence" value="ECO:0007669"/>
    <property type="project" value="InterPro"/>
</dbReference>
<feature type="domain" description="HDOD" evidence="6">
    <location>
        <begin position="43"/>
        <end position="239"/>
    </location>
</feature>
<proteinExistence type="predicted"/>
<dbReference type="Proteomes" id="UP000252357">
    <property type="component" value="Unassembled WGS sequence"/>
</dbReference>
<evidence type="ECO:0000313" key="8">
    <source>
        <dbReference type="Proteomes" id="UP000252357"/>
    </source>
</evidence>
<keyword evidence="8" id="KW-1185">Reference proteome</keyword>
<feature type="domain" description="Response regulatory" evidence="4">
    <location>
        <begin position="361"/>
        <end position="477"/>
    </location>
</feature>
<dbReference type="PANTHER" id="PTHR45138:SF9">
    <property type="entry name" value="DIGUANYLATE CYCLASE DGCM-RELATED"/>
    <property type="match status" value="1"/>
</dbReference>
<dbReference type="SUPFAM" id="SSF52172">
    <property type="entry name" value="CheY-like"/>
    <property type="match status" value="1"/>
</dbReference>
<evidence type="ECO:0000259" key="5">
    <source>
        <dbReference type="PROSITE" id="PS50887"/>
    </source>
</evidence>
<dbReference type="CDD" id="cd17574">
    <property type="entry name" value="REC_OmpR"/>
    <property type="match status" value="1"/>
</dbReference>
<evidence type="ECO:0000256" key="3">
    <source>
        <dbReference type="PROSITE-ProRule" id="PRU00169"/>
    </source>
</evidence>
<dbReference type="EC" id="2.7.7.65" evidence="1"/>
<name>A0A368L8D3_9BURK</name>
<dbReference type="InterPro" id="IPR000160">
    <property type="entry name" value="GGDEF_dom"/>
</dbReference>
<dbReference type="FunFam" id="3.30.70.270:FF:000001">
    <property type="entry name" value="Diguanylate cyclase domain protein"/>
    <property type="match status" value="1"/>
</dbReference>
<gene>
    <name evidence="7" type="ORF">DU000_04005</name>
</gene>
<dbReference type="NCBIfam" id="TIGR00254">
    <property type="entry name" value="GGDEF"/>
    <property type="match status" value="1"/>
</dbReference>
<dbReference type="PROSITE" id="PS50887">
    <property type="entry name" value="GGDEF"/>
    <property type="match status" value="1"/>
</dbReference>
<reference evidence="7 8" key="1">
    <citation type="journal article" date="2018" name="Int. J. Syst. Evol. Microbiol.">
        <title>Parvibium lacunae gen. nov., sp. nov., a new member of the family Alcaligenaceae isolated from a freshwater pond.</title>
        <authorList>
            <person name="Chen W.M."/>
            <person name="Xie P.B."/>
            <person name="Hsu M.Y."/>
            <person name="Sheu S.Y."/>
        </authorList>
    </citation>
    <scope>NUCLEOTIDE SEQUENCE [LARGE SCALE GENOMIC DNA]</scope>
    <source>
        <strain evidence="7 8">KMB9</strain>
    </source>
</reference>
<dbReference type="SMART" id="SM00448">
    <property type="entry name" value="REC"/>
    <property type="match status" value="1"/>
</dbReference>
<dbReference type="PANTHER" id="PTHR45138">
    <property type="entry name" value="REGULATORY COMPONENTS OF SENSORY TRANSDUCTION SYSTEM"/>
    <property type="match status" value="1"/>
</dbReference>
<dbReference type="Gene3D" id="1.10.3210.10">
    <property type="entry name" value="Hypothetical protein af1432"/>
    <property type="match status" value="1"/>
</dbReference>
<evidence type="ECO:0000259" key="4">
    <source>
        <dbReference type="PROSITE" id="PS50110"/>
    </source>
</evidence>
<dbReference type="InterPro" id="IPR029787">
    <property type="entry name" value="Nucleotide_cyclase"/>
</dbReference>
<keyword evidence="3" id="KW-0597">Phosphoprotein</keyword>